<dbReference type="Gene3D" id="3.40.50.10680">
    <property type="entry name" value="CofD-like domains"/>
    <property type="match status" value="1"/>
</dbReference>
<accession>A0A1M4MY20</accession>
<dbReference type="SUPFAM" id="SSF142338">
    <property type="entry name" value="CofD-like"/>
    <property type="match status" value="1"/>
</dbReference>
<reference evidence="2" key="1">
    <citation type="submission" date="2016-09" db="EMBL/GenBank/DDBJ databases">
        <authorList>
            <person name="Wibberg D."/>
        </authorList>
    </citation>
    <scope>NUCLEOTIDE SEQUENCE [LARGE SCALE GENOMIC DNA]</scope>
</reference>
<gene>
    <name evidence="1" type="ORF">KARMA_1682</name>
</gene>
<protein>
    <recommendedName>
        <fullName evidence="3">GAK system CofD-like protein</fullName>
    </recommendedName>
</protein>
<dbReference type="InterPro" id="IPR038136">
    <property type="entry name" value="CofD-like_dom_sf"/>
</dbReference>
<proteinExistence type="predicted"/>
<sequence length="393" mass="42516">MAPLTIQRSASVPDELRVARCLSAPHRGPRLVFFSGGSALNGISRRLKRYTHNSAHLITPFDSGGSSEVLRNAFAMPAVGDLRSRLMALAEETDLGQPDIVRLFSHRFPVDAAPAVLESEVEQVLAGEHPLVRAVPQPMRMLVVSHLQSFAQHAPVDFDYAGGSVGNLVIAGGYLANERLLEPVLFMMSKMMDVLGTVRSVVDVNLHIGAEYADGRVVIGQKEITGKELPPPEERIQRLFLSDGMTEVPRAEIILPKRNRRLIQKADLICYPPGSLFSSVGANLLPARVGQEIAATQVPKVYVPSLGCDPESYGMSLCEQVGALLDILWSDAGPEVPATALMTHVICDSSVPTSECDAVIERFGIPCVPLPVADETGKRYDATSFCEMLVSLV</sequence>
<dbReference type="RefSeq" id="WP_072706113.1">
    <property type="nucleotide sequence ID" value="NZ_FMJB01000046.1"/>
</dbReference>
<dbReference type="NCBIfam" id="TIGR04357">
    <property type="entry name" value="CofD_rel_GAK"/>
    <property type="match status" value="1"/>
</dbReference>
<evidence type="ECO:0000313" key="1">
    <source>
        <dbReference type="EMBL" id="SCM67483.1"/>
    </source>
</evidence>
<dbReference type="PANTHER" id="PTHR31240:SF0">
    <property type="entry name" value="MATERNAL EFFECT EMBRYO ARREST 18"/>
    <property type="match status" value="1"/>
</dbReference>
<dbReference type="CDD" id="cd07187">
    <property type="entry name" value="YvcK_like"/>
    <property type="match status" value="1"/>
</dbReference>
<keyword evidence="2" id="KW-1185">Reference proteome</keyword>
<dbReference type="PANTHER" id="PTHR31240">
    <property type="entry name" value="MATERNAL EFFECT EMBRYO ARREST 18"/>
    <property type="match status" value="1"/>
</dbReference>
<dbReference type="GO" id="GO:0043743">
    <property type="term" value="F:LPPG:FO 2-phospho-L-lactate transferase activity"/>
    <property type="evidence" value="ECO:0007669"/>
    <property type="project" value="InterPro"/>
</dbReference>
<evidence type="ECO:0008006" key="3">
    <source>
        <dbReference type="Google" id="ProtNLM"/>
    </source>
</evidence>
<dbReference type="InterPro" id="IPR002882">
    <property type="entry name" value="CofD"/>
</dbReference>
<evidence type="ECO:0000313" key="2">
    <source>
        <dbReference type="Proteomes" id="UP000184085"/>
    </source>
</evidence>
<dbReference type="Proteomes" id="UP000184085">
    <property type="component" value="Unassembled WGS sequence"/>
</dbReference>
<name>A0A1M4MY20_9RHOB</name>
<dbReference type="InterPro" id="IPR027591">
    <property type="entry name" value="CofD-rel_GAK"/>
</dbReference>
<organism evidence="1 2">
    <name type="scientific">Donghicola eburneus</name>
    <dbReference type="NCBI Taxonomy" id="393278"/>
    <lineage>
        <taxon>Bacteria</taxon>
        <taxon>Pseudomonadati</taxon>
        <taxon>Pseudomonadota</taxon>
        <taxon>Alphaproteobacteria</taxon>
        <taxon>Rhodobacterales</taxon>
        <taxon>Roseobacteraceae</taxon>
        <taxon>Donghicola</taxon>
    </lineage>
</organism>
<dbReference type="EMBL" id="FMJB01000046">
    <property type="protein sequence ID" value="SCM67483.1"/>
    <property type="molecule type" value="Genomic_DNA"/>
</dbReference>
<dbReference type="AlphaFoldDB" id="A0A1M4MY20"/>
<dbReference type="Pfam" id="PF01933">
    <property type="entry name" value="CofD"/>
    <property type="match status" value="1"/>
</dbReference>